<dbReference type="KEGG" id="faf:OE104_01180"/>
<reference evidence="10" key="1">
    <citation type="submission" date="2022-09" db="EMBL/GenBank/DDBJ databases">
        <title>Complete Genomes of Fervidibacillus albus and Fervidibacillus halotolerans isolated from tidal flat sediments.</title>
        <authorList>
            <person name="Kwon K.K."/>
            <person name="Yang S.-H."/>
            <person name="Park M.J."/>
            <person name="Oh H.-M."/>
        </authorList>
    </citation>
    <scope>NUCLEOTIDE SEQUENCE</scope>
    <source>
        <strain evidence="10">MEBiC13591</strain>
    </source>
</reference>
<keyword evidence="3 8" id="KW-0813">Transport</keyword>
<keyword evidence="11" id="KW-1185">Reference proteome</keyword>
<comment type="subcellular location">
    <subcellularLocation>
        <location evidence="1 8">Cell membrane</location>
        <topology evidence="1 8">Multi-pass membrane protein</topology>
    </subcellularLocation>
</comment>
<keyword evidence="8" id="KW-0406">Ion transport</keyword>
<sequence>MFDNILYGVLVLLTLSILGYVYRLIKGPSIPDRVVALDAIGITLVSITALVSIVMETNAFLDVILLIGILSFIGTAAFSKFLAKGVIFDRDRNS</sequence>
<evidence type="ECO:0000313" key="11">
    <source>
        <dbReference type="Proteomes" id="UP001164718"/>
    </source>
</evidence>
<dbReference type="NCBIfam" id="NF009248">
    <property type="entry name" value="PRK12600.1"/>
    <property type="match status" value="1"/>
</dbReference>
<evidence type="ECO:0000256" key="4">
    <source>
        <dbReference type="ARBA" id="ARBA00022475"/>
    </source>
</evidence>
<name>A0A9E8LUQ5_9BACI</name>
<evidence type="ECO:0000256" key="3">
    <source>
        <dbReference type="ARBA" id="ARBA00022448"/>
    </source>
</evidence>
<keyword evidence="5 9" id="KW-0812">Transmembrane</keyword>
<organism evidence="10 11">
    <name type="scientific">Fervidibacillus albus</name>
    <dbReference type="NCBI Taxonomy" id="2980026"/>
    <lineage>
        <taxon>Bacteria</taxon>
        <taxon>Bacillati</taxon>
        <taxon>Bacillota</taxon>
        <taxon>Bacilli</taxon>
        <taxon>Bacillales</taxon>
        <taxon>Bacillaceae</taxon>
        <taxon>Fervidibacillus</taxon>
    </lineage>
</organism>
<keyword evidence="7 8" id="KW-0472">Membrane</keyword>
<proteinExistence type="inferred from homology"/>
<accession>A0A9E8LUQ5</accession>
<evidence type="ECO:0000256" key="6">
    <source>
        <dbReference type="ARBA" id="ARBA00022989"/>
    </source>
</evidence>
<dbReference type="RefSeq" id="WP_275417798.1">
    <property type="nucleotide sequence ID" value="NZ_CP106878.1"/>
</dbReference>
<evidence type="ECO:0000256" key="7">
    <source>
        <dbReference type="ARBA" id="ARBA00023136"/>
    </source>
</evidence>
<comment type="similarity">
    <text evidence="2 8">Belongs to the CPA3 antiporters (TC 2.A.63) subunit F family.</text>
</comment>
<dbReference type="Pfam" id="PF04066">
    <property type="entry name" value="MrpF_PhaF"/>
    <property type="match status" value="1"/>
</dbReference>
<dbReference type="AlphaFoldDB" id="A0A9E8LUQ5"/>
<evidence type="ECO:0000313" key="10">
    <source>
        <dbReference type="EMBL" id="WAA10017.1"/>
    </source>
</evidence>
<dbReference type="GO" id="GO:0005886">
    <property type="term" value="C:plasma membrane"/>
    <property type="evidence" value="ECO:0007669"/>
    <property type="project" value="UniProtKB-SubCell"/>
</dbReference>
<evidence type="ECO:0000256" key="5">
    <source>
        <dbReference type="ARBA" id="ARBA00022692"/>
    </source>
</evidence>
<dbReference type="PANTHER" id="PTHR34702">
    <property type="entry name" value="NA(+)/H(+) ANTIPORTER SUBUNIT F1"/>
    <property type="match status" value="1"/>
</dbReference>
<keyword evidence="6 9" id="KW-1133">Transmembrane helix</keyword>
<protein>
    <submittedName>
        <fullName evidence="10">Na(+)/H(+) antiporter subunit F1</fullName>
    </submittedName>
</protein>
<feature type="transmembrane region" description="Helical" evidence="9">
    <location>
        <begin position="34"/>
        <end position="54"/>
    </location>
</feature>
<evidence type="ECO:0000256" key="2">
    <source>
        <dbReference type="ARBA" id="ARBA00009212"/>
    </source>
</evidence>
<keyword evidence="4 8" id="KW-1003">Cell membrane</keyword>
<feature type="transmembrane region" description="Helical" evidence="9">
    <location>
        <begin position="6"/>
        <end position="22"/>
    </location>
</feature>
<dbReference type="InterPro" id="IPR007208">
    <property type="entry name" value="MrpF/PhaF-like"/>
</dbReference>
<gene>
    <name evidence="10" type="ORF">OE104_01180</name>
</gene>
<dbReference type="GO" id="GO:0015385">
    <property type="term" value="F:sodium:proton antiporter activity"/>
    <property type="evidence" value="ECO:0007669"/>
    <property type="project" value="TreeGrafter"/>
</dbReference>
<dbReference type="EMBL" id="CP106878">
    <property type="protein sequence ID" value="WAA10017.1"/>
    <property type="molecule type" value="Genomic_DNA"/>
</dbReference>
<dbReference type="Proteomes" id="UP001164718">
    <property type="component" value="Chromosome"/>
</dbReference>
<dbReference type="PANTHER" id="PTHR34702:SF1">
    <property type="entry name" value="NA(+)_H(+) ANTIPORTER SUBUNIT F"/>
    <property type="match status" value="1"/>
</dbReference>
<evidence type="ECO:0000256" key="8">
    <source>
        <dbReference type="PIRNR" id="PIRNR028784"/>
    </source>
</evidence>
<dbReference type="PIRSF" id="PIRSF028784">
    <property type="entry name" value="MrpF"/>
    <property type="match status" value="1"/>
</dbReference>
<feature type="transmembrane region" description="Helical" evidence="9">
    <location>
        <begin position="60"/>
        <end position="83"/>
    </location>
</feature>
<evidence type="ECO:0000256" key="9">
    <source>
        <dbReference type="SAM" id="Phobius"/>
    </source>
</evidence>
<evidence type="ECO:0000256" key="1">
    <source>
        <dbReference type="ARBA" id="ARBA00004651"/>
    </source>
</evidence>
<keyword evidence="8" id="KW-0050">Antiport</keyword>